<dbReference type="InterPro" id="IPR000073">
    <property type="entry name" value="AB_hydrolase_1"/>
</dbReference>
<dbReference type="Gene3D" id="3.40.50.1820">
    <property type="entry name" value="alpha/beta hydrolase"/>
    <property type="match status" value="1"/>
</dbReference>
<dbReference type="GO" id="GO:0016787">
    <property type="term" value="F:hydrolase activity"/>
    <property type="evidence" value="ECO:0007669"/>
    <property type="project" value="UniProtKB-KW"/>
</dbReference>
<dbReference type="SUPFAM" id="SSF53474">
    <property type="entry name" value="alpha/beta-Hydrolases"/>
    <property type="match status" value="1"/>
</dbReference>
<dbReference type="PANTHER" id="PTHR43358">
    <property type="entry name" value="ALPHA/BETA-HYDROLASE"/>
    <property type="match status" value="1"/>
</dbReference>
<dbReference type="RefSeq" id="WP_290359923.1">
    <property type="nucleotide sequence ID" value="NZ_JAUHHC010000004.1"/>
</dbReference>
<proteinExistence type="predicted"/>
<dbReference type="PANTHER" id="PTHR43358:SF4">
    <property type="entry name" value="ALPHA_BETA HYDROLASE FOLD-1 DOMAIN-CONTAINING PROTEIN"/>
    <property type="match status" value="1"/>
</dbReference>
<dbReference type="Proteomes" id="UP001228044">
    <property type="component" value="Unassembled WGS sequence"/>
</dbReference>
<gene>
    <name evidence="2" type="ORF">QWJ38_15015</name>
</gene>
<feature type="domain" description="AB hydrolase-1" evidence="1">
    <location>
        <begin position="58"/>
        <end position="158"/>
    </location>
</feature>
<dbReference type="InterPro" id="IPR029058">
    <property type="entry name" value="AB_hydrolase_fold"/>
</dbReference>
<dbReference type="InterPro" id="IPR052920">
    <property type="entry name" value="DNA-binding_regulatory"/>
</dbReference>
<organism evidence="2 3">
    <name type="scientific">Roseateles violae</name>
    <dbReference type="NCBI Taxonomy" id="3058042"/>
    <lineage>
        <taxon>Bacteria</taxon>
        <taxon>Pseudomonadati</taxon>
        <taxon>Pseudomonadota</taxon>
        <taxon>Betaproteobacteria</taxon>
        <taxon>Burkholderiales</taxon>
        <taxon>Sphaerotilaceae</taxon>
        <taxon>Roseateles</taxon>
    </lineage>
</organism>
<reference evidence="2 3" key="1">
    <citation type="submission" date="2023-06" db="EMBL/GenBank/DDBJ databases">
        <title>Pelomonas sp. PFR6 16S ribosomal RNA gene Genome sequencing and assembly.</title>
        <authorList>
            <person name="Woo H."/>
        </authorList>
    </citation>
    <scope>NUCLEOTIDE SEQUENCE [LARGE SCALE GENOMIC DNA]</scope>
    <source>
        <strain evidence="2 3">PFR6</strain>
    </source>
</reference>
<keyword evidence="2" id="KW-0378">Hydrolase</keyword>
<evidence type="ECO:0000259" key="1">
    <source>
        <dbReference type="Pfam" id="PF00561"/>
    </source>
</evidence>
<protein>
    <submittedName>
        <fullName evidence="2">Alpha/beta hydrolase</fullName>
    </submittedName>
</protein>
<evidence type="ECO:0000313" key="3">
    <source>
        <dbReference type="Proteomes" id="UP001228044"/>
    </source>
</evidence>
<comment type="caution">
    <text evidence="2">The sequence shown here is derived from an EMBL/GenBank/DDBJ whole genome shotgun (WGS) entry which is preliminary data.</text>
</comment>
<dbReference type="EMBL" id="JAUHHC010000004">
    <property type="protein sequence ID" value="MDN3921603.1"/>
    <property type="molecule type" value="Genomic_DNA"/>
</dbReference>
<evidence type="ECO:0000313" key="2">
    <source>
        <dbReference type="EMBL" id="MDN3921603.1"/>
    </source>
</evidence>
<sequence length="278" mass="29698">MLLLPLAALWLLGDRLSAPAQHEVGVPPAALKAEALRIPSAAGQIGAWFAPGRPGSGAVLLLHGVRGDRRAMLGRARFLHEQGFAVLLIDLPAHGESRGERISFGQREGLGVRAALDWLGRCLPGEKIAVIGVSLGAASYVLLEPRPEPAPAAVVLESMYPTIDEAVADRLALHLGEPARALAPLLLLQLPWRLDMSAGRLRPIDRIARLGSPLLLVAGDRDRHTLLAETRALYAAAAEPKSLWIVEGAAHIDLHAFDAAAYEARVGAFLRERLRPPG</sequence>
<name>A0ABT8DUC2_9BURK</name>
<keyword evidence="3" id="KW-1185">Reference proteome</keyword>
<dbReference type="Pfam" id="PF00561">
    <property type="entry name" value="Abhydrolase_1"/>
    <property type="match status" value="1"/>
</dbReference>
<accession>A0ABT8DUC2</accession>